<reference evidence="3 4" key="4">
    <citation type="submission" date="2017-10" db="EMBL/GenBank/DDBJ databases">
        <title>Genome analyses suggest a sexual origin of heterokaryosis in a supposedly ancient asexual fungus.</title>
        <authorList>
            <person name="Corradi N."/>
            <person name="Sedzielewska K."/>
            <person name="Noel J."/>
            <person name="Charron P."/>
            <person name="Farinelli L."/>
            <person name="Marton T."/>
            <person name="Kruger M."/>
            <person name="Pelin A."/>
            <person name="Brachmann A."/>
            <person name="Corradi N."/>
        </authorList>
    </citation>
    <scope>NUCLEOTIDE SEQUENCE [LARGE SCALE GENOMIC DNA]</scope>
    <source>
        <strain evidence="3 4">A1</strain>
    </source>
</reference>
<keyword evidence="1" id="KW-0472">Membrane</keyword>
<dbReference type="AlphaFoldDB" id="A0A2I1F2X5"/>
<dbReference type="Proteomes" id="UP000232722">
    <property type="component" value="Unassembled WGS sequence"/>
</dbReference>
<evidence type="ECO:0000256" key="1">
    <source>
        <dbReference type="SAM" id="Phobius"/>
    </source>
</evidence>
<feature type="transmembrane region" description="Helical" evidence="1">
    <location>
        <begin position="46"/>
        <end position="74"/>
    </location>
</feature>
<proteinExistence type="predicted"/>
<organism evidence="3 4">
    <name type="scientific">Rhizophagus irregularis</name>
    <dbReference type="NCBI Taxonomy" id="588596"/>
    <lineage>
        <taxon>Eukaryota</taxon>
        <taxon>Fungi</taxon>
        <taxon>Fungi incertae sedis</taxon>
        <taxon>Mucoromycota</taxon>
        <taxon>Glomeromycotina</taxon>
        <taxon>Glomeromycetes</taxon>
        <taxon>Glomerales</taxon>
        <taxon>Glomeraceae</taxon>
        <taxon>Rhizophagus</taxon>
    </lineage>
</organism>
<keyword evidence="1" id="KW-0812">Transmembrane</keyword>
<dbReference type="EMBL" id="LLXJ01002058">
    <property type="protein sequence ID" value="PKB99828.1"/>
    <property type="molecule type" value="Genomic_DNA"/>
</dbReference>
<accession>A0A2I1F2X5</accession>
<evidence type="ECO:0000313" key="4">
    <source>
        <dbReference type="Proteomes" id="UP000232688"/>
    </source>
</evidence>
<dbReference type="Proteomes" id="UP000232688">
    <property type="component" value="Unassembled WGS sequence"/>
</dbReference>
<name>A0A2I1F2X5_9GLOM</name>
<reference evidence="2 5" key="2">
    <citation type="submission" date="2017-09" db="EMBL/GenBank/DDBJ databases">
        <title>Extensive intraspecific genome diversity in a model arbuscular mycorrhizal fungus.</title>
        <authorList>
            <person name="Chen E.C."/>
            <person name="Morin E."/>
            <person name="Beaudet D."/>
            <person name="Noel J."/>
            <person name="Ndikumana S."/>
            <person name="Charron P."/>
            <person name="St-Onge C."/>
            <person name="Giorgi J."/>
            <person name="Grigoriev I.V."/>
            <person name="Roux C."/>
            <person name="Martin F.M."/>
            <person name="Corradi N."/>
        </authorList>
    </citation>
    <scope>NUCLEOTIDE SEQUENCE [LARGE SCALE GENOMIC DNA]</scope>
    <source>
        <strain evidence="2 5">A5</strain>
    </source>
</reference>
<reference evidence="2 5" key="1">
    <citation type="submission" date="2016-04" db="EMBL/GenBank/DDBJ databases">
        <title>Genome analyses suggest a sexual origin of heterokaryosis in a supposedly ancient asexual fungus.</title>
        <authorList>
            <person name="Ropars J."/>
            <person name="Sedzielewska K."/>
            <person name="Noel J."/>
            <person name="Charron P."/>
            <person name="Farinelli L."/>
            <person name="Marton T."/>
            <person name="Kruger M."/>
            <person name="Pelin A."/>
            <person name="Brachmann A."/>
            <person name="Corradi N."/>
        </authorList>
    </citation>
    <scope>NUCLEOTIDE SEQUENCE [LARGE SCALE GENOMIC DNA]</scope>
    <source>
        <strain evidence="2 5">A5</strain>
    </source>
</reference>
<evidence type="ECO:0000313" key="2">
    <source>
        <dbReference type="EMBL" id="PKB99828.1"/>
    </source>
</evidence>
<dbReference type="VEuPathDB" id="FungiDB:RhiirA1_427406"/>
<keyword evidence="1" id="KW-1133">Transmembrane helix</keyword>
<dbReference type="OrthoDB" id="2380987at2759"/>
<reference evidence="3 4" key="3">
    <citation type="submission" date="2017-10" db="EMBL/GenBank/DDBJ databases">
        <title>Extensive intraspecific genome diversity in a model arbuscular mycorrhizal fungus.</title>
        <authorList>
            <person name="Chen E.C.H."/>
            <person name="Morin E."/>
            <person name="Baudet D."/>
            <person name="Noel J."/>
            <person name="Ndikumana S."/>
            <person name="Charron P."/>
            <person name="St-Onge C."/>
            <person name="Giorgi J."/>
            <person name="Grigoriev I.V."/>
            <person name="Roux C."/>
            <person name="Martin F.M."/>
            <person name="Corradi N."/>
        </authorList>
    </citation>
    <scope>NUCLEOTIDE SEQUENCE [LARGE SCALE GENOMIC DNA]</scope>
    <source>
        <strain evidence="3 4">A1</strain>
    </source>
</reference>
<comment type="caution">
    <text evidence="3">The sequence shown here is derived from an EMBL/GenBank/DDBJ whole genome shotgun (WGS) entry which is preliminary data.</text>
</comment>
<feature type="transmembrane region" description="Helical" evidence="1">
    <location>
        <begin position="135"/>
        <end position="153"/>
    </location>
</feature>
<feature type="transmembrane region" description="Helical" evidence="1">
    <location>
        <begin position="86"/>
        <end position="115"/>
    </location>
</feature>
<evidence type="ECO:0000313" key="3">
    <source>
        <dbReference type="EMBL" id="PKC58841.1"/>
    </source>
</evidence>
<gene>
    <name evidence="3" type="ORF">RhiirA1_427406</name>
    <name evidence="2" type="ORF">RhiirA5_366112</name>
</gene>
<evidence type="ECO:0000313" key="5">
    <source>
        <dbReference type="Proteomes" id="UP000232722"/>
    </source>
</evidence>
<protein>
    <submittedName>
        <fullName evidence="3">Uncharacterized protein</fullName>
    </submittedName>
</protein>
<dbReference type="EMBL" id="LLXH01001460">
    <property type="protein sequence ID" value="PKC58841.1"/>
    <property type="molecule type" value="Genomic_DNA"/>
</dbReference>
<sequence length="237" mass="27536">MFQSILLQSGLLGGLLTYYAKSQQFFSEIPPVFPDYFPDRTLINFFIFSWISLTILTSISGKLTLLLSGLLIFYAQSKNSSPLINFFIFSWISLKFLIPISGKLTFLLSGLLTFYAQSKNFFPNIFPDFIPDRNLLNFFIVSWISFSFLRFVFEYCCYVSSNNSSNDSIDYPLNFNGNYDLLIARNHIAHRADSYNPYSRQYNPSSQYGSNRRTARWSHNRASRNNHIVRNNDYSYG</sequence>